<keyword evidence="8" id="KW-1185">Reference proteome</keyword>
<dbReference type="PRINTS" id="PR00439">
    <property type="entry name" value="11SGLOBULIN"/>
</dbReference>
<organism evidence="7 8">
    <name type="scientific">Ceratopteris richardii</name>
    <name type="common">Triangle waterfern</name>
    <dbReference type="NCBI Taxonomy" id="49495"/>
    <lineage>
        <taxon>Eukaryota</taxon>
        <taxon>Viridiplantae</taxon>
        <taxon>Streptophyta</taxon>
        <taxon>Embryophyta</taxon>
        <taxon>Tracheophyta</taxon>
        <taxon>Polypodiopsida</taxon>
        <taxon>Polypodiidae</taxon>
        <taxon>Polypodiales</taxon>
        <taxon>Pteridineae</taxon>
        <taxon>Pteridaceae</taxon>
        <taxon>Parkerioideae</taxon>
        <taxon>Ceratopteris</taxon>
    </lineage>
</organism>
<keyword evidence="2" id="KW-0758">Storage protein</keyword>
<comment type="similarity">
    <text evidence="1">Belongs to the 11S seed storage protein (globulins) family.</text>
</comment>
<protein>
    <recommendedName>
        <fullName evidence="6">Cupin type-1 domain-containing protein</fullName>
    </recommendedName>
</protein>
<dbReference type="EMBL" id="CM035433">
    <property type="protein sequence ID" value="KAH7293376.1"/>
    <property type="molecule type" value="Genomic_DNA"/>
</dbReference>
<dbReference type="InterPro" id="IPR011051">
    <property type="entry name" value="RmlC_Cupin_sf"/>
</dbReference>
<dbReference type="SMART" id="SM00835">
    <property type="entry name" value="Cupin_1"/>
    <property type="match status" value="2"/>
</dbReference>
<keyword evidence="3" id="KW-0708">Seed storage protein</keyword>
<dbReference type="InterPro" id="IPR006045">
    <property type="entry name" value="Cupin_1"/>
</dbReference>
<dbReference type="OrthoDB" id="2016041at2759"/>
<sequence>MGRFTPRNRHLLAMSLMLSFCAVYIQTSFGSSFHQEEDKLMNGKEPDIELKEPQEEFSFEGGSFRIWRTDVSAFSDKRIDVTEITFEEDGLLLPQYADADGIAYVIQGTGKLGIVTYFEGLPIAKIRRVEPGHIVSIPKGSVFWWYNDGYGMHRIFCASDTVEGTDPGLYHQFTLAGAKAKRFGGLLHGFSTAALASVWNVDEDTVRHFLENQNSTSFVKSPRRIKLPDPRWISCDTQAETKPRNNMQIAEFTYNMNSKYPDFSVRSGGWKKEVDDGSLPVLQKVGMSASMVGLEPNAMEAPLFFSNANQLVYILNGSGRLEVSSSNGETLLAREVRPGMIFAIPKFLPSIKVAGDTGLSFLTLLTSSRPHCSYLIGMSSPYENVPKQVMAEALNIDESSLSELLANRKHDHIIFPPADIMVERKH</sequence>
<evidence type="ECO:0000313" key="8">
    <source>
        <dbReference type="Proteomes" id="UP000825935"/>
    </source>
</evidence>
<dbReference type="InterPro" id="IPR050253">
    <property type="entry name" value="Seed_Storage-Functional"/>
</dbReference>
<evidence type="ECO:0000259" key="6">
    <source>
        <dbReference type="SMART" id="SM00835"/>
    </source>
</evidence>
<dbReference type="SUPFAM" id="SSF51182">
    <property type="entry name" value="RmlC-like cupins"/>
    <property type="match status" value="1"/>
</dbReference>
<feature type="signal peptide" evidence="5">
    <location>
        <begin position="1"/>
        <end position="30"/>
    </location>
</feature>
<feature type="chain" id="PRO_5035799401" description="Cupin type-1 domain-containing protein" evidence="5">
    <location>
        <begin position="31"/>
        <end position="426"/>
    </location>
</feature>
<reference evidence="7" key="1">
    <citation type="submission" date="2021-08" db="EMBL/GenBank/DDBJ databases">
        <title>WGS assembly of Ceratopteris richardii.</title>
        <authorList>
            <person name="Marchant D.B."/>
            <person name="Chen G."/>
            <person name="Jenkins J."/>
            <person name="Shu S."/>
            <person name="Leebens-Mack J."/>
            <person name="Grimwood J."/>
            <person name="Schmutz J."/>
            <person name="Soltis P."/>
            <person name="Soltis D."/>
            <person name="Chen Z.-H."/>
        </authorList>
    </citation>
    <scope>NUCLEOTIDE SEQUENCE</scope>
    <source>
        <strain evidence="7">Whitten #5841</strain>
        <tissue evidence="7">Leaf</tissue>
    </source>
</reference>
<dbReference type="Pfam" id="PF00190">
    <property type="entry name" value="Cupin_1"/>
    <property type="match status" value="2"/>
</dbReference>
<evidence type="ECO:0000256" key="2">
    <source>
        <dbReference type="ARBA" id="ARBA00022761"/>
    </source>
</evidence>
<gene>
    <name evidence="7" type="ORF">KP509_28G023100</name>
</gene>
<name>A0A8T2RAB0_CERRI</name>
<evidence type="ECO:0000256" key="3">
    <source>
        <dbReference type="ARBA" id="ARBA00023129"/>
    </source>
</evidence>
<dbReference type="InterPro" id="IPR006044">
    <property type="entry name" value="11S_seedstore_pln"/>
</dbReference>
<comment type="caution">
    <text evidence="7">The sequence shown here is derived from an EMBL/GenBank/DDBJ whole genome shotgun (WGS) entry which is preliminary data.</text>
</comment>
<keyword evidence="5" id="KW-0732">Signal</keyword>
<accession>A0A8T2RAB0</accession>
<dbReference type="PANTHER" id="PTHR31189">
    <property type="entry name" value="OS03G0336100 PROTEIN-RELATED"/>
    <property type="match status" value="1"/>
</dbReference>
<dbReference type="AlphaFoldDB" id="A0A8T2RAB0"/>
<evidence type="ECO:0000256" key="1">
    <source>
        <dbReference type="ARBA" id="ARBA00007178"/>
    </source>
</evidence>
<feature type="domain" description="Cupin type-1" evidence="6">
    <location>
        <begin position="254"/>
        <end position="402"/>
    </location>
</feature>
<feature type="domain" description="Cupin type-1" evidence="6">
    <location>
        <begin position="48"/>
        <end position="207"/>
    </location>
</feature>
<proteinExistence type="inferred from homology"/>
<evidence type="ECO:0000256" key="4">
    <source>
        <dbReference type="ARBA" id="ARBA00023157"/>
    </source>
</evidence>
<dbReference type="InterPro" id="IPR014710">
    <property type="entry name" value="RmlC-like_jellyroll"/>
</dbReference>
<evidence type="ECO:0000313" key="7">
    <source>
        <dbReference type="EMBL" id="KAH7293376.1"/>
    </source>
</evidence>
<dbReference type="GO" id="GO:0045735">
    <property type="term" value="F:nutrient reservoir activity"/>
    <property type="evidence" value="ECO:0007669"/>
    <property type="project" value="UniProtKB-KW"/>
</dbReference>
<dbReference type="Gene3D" id="2.60.120.10">
    <property type="entry name" value="Jelly Rolls"/>
    <property type="match status" value="2"/>
</dbReference>
<dbReference type="Proteomes" id="UP000825935">
    <property type="component" value="Chromosome 28"/>
</dbReference>
<keyword evidence="4" id="KW-1015">Disulfide bond</keyword>
<evidence type="ECO:0000256" key="5">
    <source>
        <dbReference type="SAM" id="SignalP"/>
    </source>
</evidence>
<dbReference type="PANTHER" id="PTHR31189:SF54">
    <property type="entry name" value="11S GLOBULIN SEED STORAGE PROTEIN 2-LIKE"/>
    <property type="match status" value="1"/>
</dbReference>